<dbReference type="PANTHER" id="PTHR46104">
    <property type="entry name" value="GENE 9195-RELATED-RELATED"/>
    <property type="match status" value="1"/>
</dbReference>
<keyword evidence="3" id="KW-1185">Reference proteome</keyword>
<name>A0ABY7DT21_MYAAR</name>
<organism evidence="2 3">
    <name type="scientific">Mya arenaria</name>
    <name type="common">Soft-shell clam</name>
    <dbReference type="NCBI Taxonomy" id="6604"/>
    <lineage>
        <taxon>Eukaryota</taxon>
        <taxon>Metazoa</taxon>
        <taxon>Spiralia</taxon>
        <taxon>Lophotrochozoa</taxon>
        <taxon>Mollusca</taxon>
        <taxon>Bivalvia</taxon>
        <taxon>Autobranchia</taxon>
        <taxon>Heteroconchia</taxon>
        <taxon>Euheterodonta</taxon>
        <taxon>Imparidentia</taxon>
        <taxon>Neoheterodontei</taxon>
        <taxon>Myida</taxon>
        <taxon>Myoidea</taxon>
        <taxon>Myidae</taxon>
        <taxon>Mya</taxon>
    </lineage>
</organism>
<dbReference type="InterPro" id="IPR009030">
    <property type="entry name" value="Growth_fac_rcpt_cys_sf"/>
</dbReference>
<evidence type="ECO:0000259" key="1">
    <source>
        <dbReference type="PROSITE" id="PS50940"/>
    </source>
</evidence>
<dbReference type="SUPFAM" id="SSF57184">
    <property type="entry name" value="Growth factor receptor domain"/>
    <property type="match status" value="12"/>
</dbReference>
<dbReference type="EMBL" id="CP111014">
    <property type="protein sequence ID" value="WAR00860.1"/>
    <property type="molecule type" value="Genomic_DNA"/>
</dbReference>
<dbReference type="InterPro" id="IPR002557">
    <property type="entry name" value="Chitin-bd_dom"/>
</dbReference>
<sequence length="2914" mass="303504">MVGLTEPSGPCDAGFYCSGGAILQNPSALAYGDTCPTGHYCPSGTGSPEPCPAGTYLTTTGGQNVTDCADCPPGRFCASTGLSNYTGECQAGYYCMAMANTSTPTDGLTGDICPAGNFCPTGSNAPTPCADGTFMNQTGASVCDECLPRYFCVNQDRLDECPNGAYCPGANGYNYSLCPAGTFNNVTMLEQESECTQCIGGSYCATPGLATPTGLCAPGYFCTIGVDTVAPENNNTGTGGPCPVGHYCPEGTTSSIPCPSGTYGDEERLPICKTCPAGYYCLQGITTMPAHLVLKLNIYNIAWGCPNTVYDLFKRGAENNCSYCPAGTEYANQYLCPMGTYNNNTNADDIFDCKSCTAGKYCDLDGLSEPVDDCTAGWYCSGGAFSDKPVVFDNSSLDFSINMSCPTYLTNFTGGPCAPGTYCPTGSSSPVPCPLGQYCDTDNLESPTGNCSGGSFCNGSESVPNPQDCSLGHYCPSGTTYEIPCSIGTFNNATGGASLSDCLECTPGYYCQSTGLYEPTGLCSVGYFCPGGQSTPMPSEYACSPGHFCYEGSHNETGCPSGNYQPHWAQGNCDPCPAGSYCKAFGDYENLDDENVTTSGNYSGRYRSYRGVDVPTPCPSGAYCPTSTTDAMEFLCPAGTYSNMTSLWSNTQCTSCEPGTFCNGEGNIEPSGPCSPGYFCTLGAYNSTPTDGTTGNICPLGKYCESGSVTGIGCPVGTYSNVTGLQASSECTDCTPGFYCGSTGLTTESASCWAGFYCTVRGETPNPVSQTYGDLCTEGHYCPNGTHTPTDCPAGTFLNTTGAGDVTDCTACYAGYFCGSAGLTYPTGLCDAGYYCTLTANTSSPVDGVTGDICPEGFYCPLGSGAPSACPNGTYMNTTGASTCTICPPGFYCVNRDRADICPQGNYCPEGTGADIQLCPAGTYGATDQLSDISQCTDCTGGYYCSTPGSTSPNGPCDPGYYCTLGVNVAAPVSGSSYTGTGDICPVGHYCPLNSTVSTQCPAGTYAGSTGQSVCDLCPAGYYCMAGANDYLTKSCPVGRYCPEGTEHSEQYPCPAGTYNPNTNAVNDSACVYCDPGSFCNSPGQSAVTASCSPGWFCSGGATSPTPTPVGNFSSVDLCMCPDQNFTGGRCQPGTYCPFGSEAPTECDAGQYCETYELSTPTGDCSAGYYCPGGDSEPSPASTICTVGHYCLTGSPAPTPCPAGTYSNSLGLTQESDCQNCTAGYYCVSPGLTNVTGPCKEGFYCPGGQAVEDPSEYPCPQGTYCPTGTAVPIMCARGEYQDTTGESTCKICPSRYYCDPFEYSVGSNDTGIIVPLDCPAGYYCPTGTGGKNTYPCPSGTYSSALNYEAPNECTSCLPTKYCQTEGLTSPEATNCPIGTYSNLTGLTNHTECLPCVPGWYCPTEGLVQPQAECTAGHYCELGSIEAAPVSQTYGYLCPVGHYCEQGTAVPTPCPRGTYQSQEVAFIVKLFQLYIILMVLFSSAGKQLLSDCVDCPAGQYCYLAGNDSITGDCDPGYYCTLNAQESNPTGEKTLQDYTSIISIVTVFYEHNVYYGVTGDVCPIGSYCPQGSTAPITCTPGSYTNATGQATCAVCPTGFECTGGSTVDPCPQGQYCPEGTGLATQPCPIGTYGHTTGLGNYTDCTDCTSGMYCDTTGLTAPAGNCTSGHYCYLGVSLSVPVVSTGLHTGTGDVCPAGAECPDNSGYFSYCEPGTYAPNTGYAQCLPCPQGFYCENATVTPLTCPTGHYCPENTTMATEFPCPAGTYNNVTGSTDVSDCIDCPPGYYCEGTGNVVPDGECDNGFWCAGAAFSAKPYDLGAAVGGTSAGLYSNDTCAPTWDCVCPDFLLSTGGICPMGYYCPQGSSKPTACDAGMYCETPGLPLPTGNCSAGWYCNNASATPTQIPCPVGHYCLEGMQPIQCPAGTFSNQEYNQQESDCQNCTAGYYCNGTGLTAEVGECAPGYYCPGGQDSLTPMGLECWPGHYCEQGSPIPVFCPNGTFQPSSAQSTCLTCDPGFYCNLAAGVAITTPANCTMGYYCPAGSSLPTPCPVGTYGDALNNDVVSDCVDCTPGMYCEVEGLTTPTANCSPGHYCTGSAEVAQPIDHLVDHSDNTSFTGNDICPIGYYCLEGSDYPLPCPIGTFSRSTGVTNVTQCLDCLPGHYCNVQANVKNSTMPICDPGYVCLEGSTTPTPTDGMTGYICPTGFFCEAGTTQEEACPPGTYQASYGQDNCTICPAGYMCLLSNMSAPDVCMTGHYCVFGDPNPVPCPAGTYNNATGQDEVTDCMDCTVGQYCEGTGNTLPDGDCSAGYFCQGGANQSTPSPSAAYPLNDVCPTGHYCPNGTVMIEMCPSGTFRAVTRGYYCAIDGLSAPTGNCSAGYYCPDNETITTPTPTGFECPVGYYCLEGSAAPTPCQAGYFSTTTGSSLCDPCPAGYYCTSGVTADQIICPPYHYCPQGTLVPNICPNGTYTLDNTTGLQEAPECLPCETSYYCRSGQLSNLCVAGYFCLSGAKSDMPTNTTDFDACGAYDECAGQCPTGHYCLEGTIIPTPCPETEYRPDVGGAQLSDCELCPGGFMCDNGTSVPDPCIAGHYCPNGTGVVAVPCPVNTYLNLTGADVVEDCLPCEKGYICNLTGMTDYKLYPCPTGFYCYPGEDPHLCPAGRMRNETGAGDPDECPLCRPGFYCPNDTINLHGIPCDPGTYCPEGSAIPLACPPGYYCEGETGTPPICPPGYYCSGSTITPVLCEKPFYCPEGSNMTLACPLGYQAQDHDGLRYDDNESCRICPNGTYGNYTDRSICESCPAGYYCPAGTGHGDSNECWIGTYCPTGSHEATSCPRGTYGTRSRAESASDCTACAANTYSNSDFATKCHPCGGSSESAAGSTECNCKGKYRTFQTSFKACVCLAGYVYYDELDNKKSEQD</sequence>
<dbReference type="PROSITE" id="PS50940">
    <property type="entry name" value="CHIT_BIND_II"/>
    <property type="match status" value="1"/>
</dbReference>
<dbReference type="PANTHER" id="PTHR46104:SF1">
    <property type="entry name" value="GENE 9195-RELATED"/>
    <property type="match status" value="1"/>
</dbReference>
<reference evidence="2" key="1">
    <citation type="submission" date="2022-11" db="EMBL/GenBank/DDBJ databases">
        <title>Centuries of genome instability and evolution in soft-shell clam transmissible cancer (bioRxiv).</title>
        <authorList>
            <person name="Hart S.F.M."/>
            <person name="Yonemitsu M.A."/>
            <person name="Giersch R.M."/>
            <person name="Beal B.F."/>
            <person name="Arriagada G."/>
            <person name="Davis B.W."/>
            <person name="Ostrander E.A."/>
            <person name="Goff S.P."/>
            <person name="Metzger M.J."/>
        </authorList>
    </citation>
    <scope>NUCLEOTIDE SEQUENCE</scope>
    <source>
        <strain evidence="2">MELC-2E11</strain>
        <tissue evidence="2">Siphon/mantle</tissue>
    </source>
</reference>
<evidence type="ECO:0000313" key="2">
    <source>
        <dbReference type="EMBL" id="WAR00860.1"/>
    </source>
</evidence>
<dbReference type="Gene3D" id="2.10.50.10">
    <property type="entry name" value="Tumor Necrosis Factor Receptor, subunit A, domain 2"/>
    <property type="match status" value="12"/>
</dbReference>
<protein>
    <recommendedName>
        <fullName evidence="1">Chitin-binding type-2 domain-containing protein</fullName>
    </recommendedName>
</protein>
<dbReference type="SMART" id="SM01411">
    <property type="entry name" value="Ephrin_rec_like"/>
    <property type="match status" value="40"/>
</dbReference>
<gene>
    <name evidence="2" type="ORF">MAR_025232</name>
</gene>
<feature type="non-terminal residue" evidence="2">
    <location>
        <position position="2914"/>
    </location>
</feature>
<evidence type="ECO:0000313" key="3">
    <source>
        <dbReference type="Proteomes" id="UP001164746"/>
    </source>
</evidence>
<proteinExistence type="predicted"/>
<accession>A0ABY7DT21</accession>
<dbReference type="Proteomes" id="UP001164746">
    <property type="component" value="Chromosome 3"/>
</dbReference>
<feature type="domain" description="Chitin-binding type-2" evidence="1">
    <location>
        <begin position="2012"/>
        <end position="2062"/>
    </location>
</feature>